<organism evidence="1 2">
    <name type="scientific">Parapedobacter defluvii</name>
    <dbReference type="NCBI Taxonomy" id="2045106"/>
    <lineage>
        <taxon>Bacteria</taxon>
        <taxon>Pseudomonadati</taxon>
        <taxon>Bacteroidota</taxon>
        <taxon>Sphingobacteriia</taxon>
        <taxon>Sphingobacteriales</taxon>
        <taxon>Sphingobacteriaceae</taxon>
        <taxon>Parapedobacter</taxon>
    </lineage>
</organism>
<name>A0ABQ1MA66_9SPHI</name>
<dbReference type="Proteomes" id="UP000597338">
    <property type="component" value="Unassembled WGS sequence"/>
</dbReference>
<comment type="caution">
    <text evidence="1">The sequence shown here is derived from an EMBL/GenBank/DDBJ whole genome shotgun (WGS) entry which is preliminary data.</text>
</comment>
<evidence type="ECO:0000313" key="2">
    <source>
        <dbReference type="Proteomes" id="UP000597338"/>
    </source>
</evidence>
<evidence type="ECO:0000313" key="1">
    <source>
        <dbReference type="EMBL" id="GGC37472.1"/>
    </source>
</evidence>
<proteinExistence type="predicted"/>
<keyword evidence="2" id="KW-1185">Reference proteome</keyword>
<gene>
    <name evidence="1" type="ORF">GCM10011386_31930</name>
</gene>
<dbReference type="RefSeq" id="WP_188752455.1">
    <property type="nucleotide sequence ID" value="NZ_BMIK01000012.1"/>
</dbReference>
<dbReference type="EMBL" id="BMIK01000012">
    <property type="protein sequence ID" value="GGC37472.1"/>
    <property type="molecule type" value="Genomic_DNA"/>
</dbReference>
<protein>
    <submittedName>
        <fullName evidence="1">Uncharacterized protein</fullName>
    </submittedName>
</protein>
<sequence>MAIQGRNGKIKGKINNIVYRRLGNQQILQIAPDRVKQTYATKLNALEFGLASAHSKVIRQIFRKVYEESDSKMNNRLNAAIAACLRSSDTEVGERTLHDTDLSCLKGFQFNLDAPIESRIAVRPTWSVEPDGLFRFKLPRFNLADDILYPPGDLSMDPSFTIGLVAIQFEKEYAQVIDYESFAYEKLDKQIQIDWECRRQLPAGFIVIVVFSLRYSAFNWVGKQIWSTNPQFFPTIILDAFHVTEDMAARGKAANFAVAKEECDKFGYNVLRTLKRITEFKEKMAKKKK</sequence>
<reference evidence="2" key="1">
    <citation type="journal article" date="2019" name="Int. J. Syst. Evol. Microbiol.">
        <title>The Global Catalogue of Microorganisms (GCM) 10K type strain sequencing project: providing services to taxonomists for standard genome sequencing and annotation.</title>
        <authorList>
            <consortium name="The Broad Institute Genomics Platform"/>
            <consortium name="The Broad Institute Genome Sequencing Center for Infectious Disease"/>
            <person name="Wu L."/>
            <person name="Ma J."/>
        </authorList>
    </citation>
    <scope>NUCLEOTIDE SEQUENCE [LARGE SCALE GENOMIC DNA]</scope>
    <source>
        <strain evidence="2">CGMCC 1.15342</strain>
    </source>
</reference>
<accession>A0ABQ1MA66</accession>